<evidence type="ECO:0000313" key="2">
    <source>
        <dbReference type="EMBL" id="STX81561.1"/>
    </source>
</evidence>
<keyword evidence="1" id="KW-0472">Membrane</keyword>
<dbReference type="AlphaFoldDB" id="A0A378KDG1"/>
<evidence type="ECO:0000256" key="1">
    <source>
        <dbReference type="SAM" id="Phobius"/>
    </source>
</evidence>
<keyword evidence="3" id="KW-1185">Reference proteome</keyword>
<feature type="transmembrane region" description="Helical" evidence="1">
    <location>
        <begin position="20"/>
        <end position="37"/>
    </location>
</feature>
<proteinExistence type="predicted"/>
<dbReference type="RefSeq" id="WP_115332924.1">
    <property type="nucleotide sequence ID" value="NZ_CAAAHP010000008.1"/>
</dbReference>
<dbReference type="OrthoDB" id="5647297at2"/>
<dbReference type="EMBL" id="UGOD01000006">
    <property type="protein sequence ID" value="STX81561.1"/>
    <property type="molecule type" value="Genomic_DNA"/>
</dbReference>
<accession>A0A378KDG1</accession>
<keyword evidence="1" id="KW-0812">Transmembrane</keyword>
<protein>
    <submittedName>
        <fullName evidence="2">Uncharacterized protein</fullName>
    </submittedName>
</protein>
<reference evidence="2 3" key="1">
    <citation type="submission" date="2018-06" db="EMBL/GenBank/DDBJ databases">
        <authorList>
            <consortium name="Pathogen Informatics"/>
            <person name="Doyle S."/>
        </authorList>
    </citation>
    <scope>NUCLEOTIDE SEQUENCE [LARGE SCALE GENOMIC DNA]</scope>
    <source>
        <strain evidence="2 3">NCTC13316</strain>
    </source>
</reference>
<sequence length="215" mass="23960">MKNTHFLPKLLMTLKQPFTWVLGVGVVAGATSGLIVLQSFPEKNAMVTVSDAVASRLNELQNHLTSLETAVQKPFPQLDLSVLEQKIKELSREVKDIRQFNPDALSQHLEVRLSQTESSLSNQLNTLNQAVNTLKTANQSVKYLPAQVLPFVVTSIDSIQATAVATIAYDYKTVPVEKGDSLAGWKIVKVDFKHQQIEFENKNKKRVLLKQDHIG</sequence>
<keyword evidence="1" id="KW-1133">Transmembrane helix</keyword>
<gene>
    <name evidence="2" type="ORF">NCTC13316_03434</name>
</gene>
<dbReference type="Proteomes" id="UP000254794">
    <property type="component" value="Unassembled WGS sequence"/>
</dbReference>
<name>A0A378KDG1_9GAMM</name>
<organism evidence="2 3">
    <name type="scientific">Legionella busanensis</name>
    <dbReference type="NCBI Taxonomy" id="190655"/>
    <lineage>
        <taxon>Bacteria</taxon>
        <taxon>Pseudomonadati</taxon>
        <taxon>Pseudomonadota</taxon>
        <taxon>Gammaproteobacteria</taxon>
        <taxon>Legionellales</taxon>
        <taxon>Legionellaceae</taxon>
        <taxon>Legionella</taxon>
    </lineage>
</organism>
<evidence type="ECO:0000313" key="3">
    <source>
        <dbReference type="Proteomes" id="UP000254794"/>
    </source>
</evidence>